<evidence type="ECO:0000313" key="2">
    <source>
        <dbReference type="EMBL" id="CSC17942.1"/>
    </source>
</evidence>
<dbReference type="EMBL" id="CWOW01000014">
    <property type="protein sequence ID" value="CSA88122.1"/>
    <property type="molecule type" value="Genomic_DNA"/>
</dbReference>
<evidence type="ECO:0000313" key="1">
    <source>
        <dbReference type="EMBL" id="CSA88122.1"/>
    </source>
</evidence>
<dbReference type="Proteomes" id="UP000044806">
    <property type="component" value="Unassembled WGS sequence"/>
</dbReference>
<name>A0A655WGS4_VIBCL</name>
<evidence type="ECO:0000313" key="4">
    <source>
        <dbReference type="Proteomes" id="UP000044806"/>
    </source>
</evidence>
<dbReference type="AlphaFoldDB" id="A0A655WGS4"/>
<reference evidence="3 4" key="1">
    <citation type="submission" date="2015-07" db="EMBL/GenBank/DDBJ databases">
        <authorList>
            <consortium name="Pathogen Informatics"/>
        </authorList>
    </citation>
    <scope>NUCLEOTIDE SEQUENCE [LARGE SCALE GENOMIC DNA]</scope>
    <source>
        <strain evidence="2 3">A316</strain>
        <strain evidence="1 4">A51</strain>
    </source>
</reference>
<gene>
    <name evidence="1" type="ORF">ERS013165_02664</name>
    <name evidence="2" type="ORF">ERS013200_00777</name>
</gene>
<organism evidence="1 4">
    <name type="scientific">Vibrio cholerae</name>
    <dbReference type="NCBI Taxonomy" id="666"/>
    <lineage>
        <taxon>Bacteria</taxon>
        <taxon>Pseudomonadati</taxon>
        <taxon>Pseudomonadota</taxon>
        <taxon>Gammaproteobacteria</taxon>
        <taxon>Vibrionales</taxon>
        <taxon>Vibrionaceae</taxon>
        <taxon>Vibrio</taxon>
    </lineage>
</organism>
<protein>
    <submittedName>
        <fullName evidence="1">Uncharacterized protein</fullName>
    </submittedName>
</protein>
<dbReference type="EMBL" id="CWQY01000003">
    <property type="protein sequence ID" value="CSC17942.1"/>
    <property type="molecule type" value="Genomic_DNA"/>
</dbReference>
<accession>A0A655WGS4</accession>
<evidence type="ECO:0000313" key="3">
    <source>
        <dbReference type="Proteomes" id="UP000041770"/>
    </source>
</evidence>
<proteinExistence type="predicted"/>
<sequence>MTKELGFFTISVILLSNLRVKLTFFFASVCSERAKARTCTELSITSSTLFLEASALHTSPYAVRNLLFSIPALLESTSS</sequence>
<dbReference type="Proteomes" id="UP000041770">
    <property type="component" value="Unassembled WGS sequence"/>
</dbReference>